<dbReference type="PANTHER" id="PTHR31279">
    <property type="entry name" value="PROTEIN EXORDIUM-LIKE 5"/>
    <property type="match status" value="1"/>
</dbReference>
<protein>
    <submittedName>
        <fullName evidence="7">Uncharacterized protein</fullName>
    </submittedName>
</protein>
<gene>
    <name evidence="7" type="ORF">LITE_LOCUS35551</name>
</gene>
<sequence>TILSSLLLLLLLSTLQPSLATTRKLTALVQEQPLLLKYHNGPLLKGNTTVNLIWYGAFSASQHAVVVDFLRSLTSSSKSSSSSPSVASWWLTTARYRGGPCNLLVGRQLVDDKCSLGKRLSSAQLAALASRAGHGKNQINVVLTSADVAVDGFCSRCGTHGSGSAKSGGKFAYAWVGNAVSQCPGQCAWPFHQPNHISFVVGPAVLQSIFLRREVNIQLMASLVRLFGF</sequence>
<evidence type="ECO:0000256" key="5">
    <source>
        <dbReference type="ARBA" id="ARBA00023591"/>
    </source>
</evidence>
<evidence type="ECO:0000256" key="2">
    <source>
        <dbReference type="ARBA" id="ARBA00022523"/>
    </source>
</evidence>
<keyword evidence="4 6" id="KW-0732">Signal</keyword>
<feature type="signal peptide" evidence="6">
    <location>
        <begin position="1"/>
        <end position="20"/>
    </location>
</feature>
<evidence type="ECO:0000256" key="3">
    <source>
        <dbReference type="ARBA" id="ARBA00022525"/>
    </source>
</evidence>
<keyword evidence="8" id="KW-1185">Reference proteome</keyword>
<dbReference type="GO" id="GO:0048046">
    <property type="term" value="C:apoplast"/>
    <property type="evidence" value="ECO:0007669"/>
    <property type="project" value="UniProtKB-SubCell"/>
</dbReference>
<reference evidence="7" key="1">
    <citation type="submission" date="2022-08" db="EMBL/GenBank/DDBJ databases">
        <authorList>
            <person name="Gutierrez-Valencia J."/>
        </authorList>
    </citation>
    <scope>NUCLEOTIDE SEQUENCE</scope>
</reference>
<comment type="caution">
    <text evidence="7">The sequence shown here is derived from an EMBL/GenBank/DDBJ whole genome shotgun (WGS) entry which is preliminary data.</text>
</comment>
<evidence type="ECO:0000256" key="1">
    <source>
        <dbReference type="ARBA" id="ARBA00004271"/>
    </source>
</evidence>
<name>A0AAV0NWX7_9ROSI</name>
<evidence type="ECO:0000313" key="8">
    <source>
        <dbReference type="Proteomes" id="UP001154282"/>
    </source>
</evidence>
<dbReference type="Pfam" id="PF04674">
    <property type="entry name" value="Phi_1"/>
    <property type="match status" value="1"/>
</dbReference>
<feature type="chain" id="PRO_5043549978" evidence="6">
    <location>
        <begin position="21"/>
        <end position="229"/>
    </location>
</feature>
<keyword evidence="2" id="KW-0052">Apoplast</keyword>
<dbReference type="EMBL" id="CAMGYJ010000008">
    <property type="protein sequence ID" value="CAI0462870.1"/>
    <property type="molecule type" value="Genomic_DNA"/>
</dbReference>
<keyword evidence="3" id="KW-0964">Secreted</keyword>
<evidence type="ECO:0000256" key="4">
    <source>
        <dbReference type="ARBA" id="ARBA00022729"/>
    </source>
</evidence>
<dbReference type="AlphaFoldDB" id="A0AAV0NWX7"/>
<dbReference type="InterPro" id="IPR006766">
    <property type="entry name" value="EXORDIUM-like"/>
</dbReference>
<proteinExistence type="inferred from homology"/>
<dbReference type="Proteomes" id="UP001154282">
    <property type="component" value="Unassembled WGS sequence"/>
</dbReference>
<feature type="non-terminal residue" evidence="7">
    <location>
        <position position="1"/>
    </location>
</feature>
<comment type="similarity">
    <text evidence="5">Belongs to the EXORDIUM family.</text>
</comment>
<evidence type="ECO:0000313" key="7">
    <source>
        <dbReference type="EMBL" id="CAI0462870.1"/>
    </source>
</evidence>
<evidence type="ECO:0000256" key="6">
    <source>
        <dbReference type="SAM" id="SignalP"/>
    </source>
</evidence>
<dbReference type="PANTHER" id="PTHR31279:SF78">
    <property type="entry name" value="PROTEIN EXORDIUM-LIKE 2"/>
    <property type="match status" value="1"/>
</dbReference>
<organism evidence="7 8">
    <name type="scientific">Linum tenue</name>
    <dbReference type="NCBI Taxonomy" id="586396"/>
    <lineage>
        <taxon>Eukaryota</taxon>
        <taxon>Viridiplantae</taxon>
        <taxon>Streptophyta</taxon>
        <taxon>Embryophyta</taxon>
        <taxon>Tracheophyta</taxon>
        <taxon>Spermatophyta</taxon>
        <taxon>Magnoliopsida</taxon>
        <taxon>eudicotyledons</taxon>
        <taxon>Gunneridae</taxon>
        <taxon>Pentapetalae</taxon>
        <taxon>rosids</taxon>
        <taxon>fabids</taxon>
        <taxon>Malpighiales</taxon>
        <taxon>Linaceae</taxon>
        <taxon>Linum</taxon>
    </lineage>
</organism>
<accession>A0AAV0NWX7</accession>
<comment type="subcellular location">
    <subcellularLocation>
        <location evidence="1">Secreted</location>
        <location evidence="1">Extracellular space</location>
        <location evidence="1">Apoplast</location>
    </subcellularLocation>
</comment>